<dbReference type="Gene3D" id="3.55.50.30">
    <property type="match status" value="1"/>
</dbReference>
<keyword evidence="7 9" id="KW-0472">Membrane</keyword>
<keyword evidence="16" id="KW-1185">Reference proteome</keyword>
<evidence type="ECO:0000313" key="16">
    <source>
        <dbReference type="Proteomes" id="UP000092840"/>
    </source>
</evidence>
<evidence type="ECO:0000256" key="12">
    <source>
        <dbReference type="SAM" id="SignalP"/>
    </source>
</evidence>
<evidence type="ECO:0000256" key="11">
    <source>
        <dbReference type="SAM" id="MobiDB-lite"/>
    </source>
</evidence>
<evidence type="ECO:0000256" key="2">
    <source>
        <dbReference type="ARBA" id="ARBA00022448"/>
    </source>
</evidence>
<evidence type="ECO:0000256" key="6">
    <source>
        <dbReference type="ARBA" id="ARBA00023077"/>
    </source>
</evidence>
<organism evidence="14 17">
    <name type="scientific">Marinomonas gallaica</name>
    <dbReference type="NCBI Taxonomy" id="1806667"/>
    <lineage>
        <taxon>Bacteria</taxon>
        <taxon>Pseudomonadati</taxon>
        <taxon>Pseudomonadota</taxon>
        <taxon>Gammaproteobacteria</taxon>
        <taxon>Oceanospirillales</taxon>
        <taxon>Oceanospirillaceae</taxon>
        <taxon>Marinomonas</taxon>
    </lineage>
</organism>
<evidence type="ECO:0000313" key="17">
    <source>
        <dbReference type="Proteomes" id="UP000092871"/>
    </source>
</evidence>
<feature type="region of interest" description="Disordered" evidence="11">
    <location>
        <begin position="439"/>
        <end position="461"/>
    </location>
</feature>
<dbReference type="InterPro" id="IPR037066">
    <property type="entry name" value="Plug_dom_sf"/>
</dbReference>
<dbReference type="Gene3D" id="2.170.130.10">
    <property type="entry name" value="TonB-dependent receptor, plug domain"/>
    <property type="match status" value="1"/>
</dbReference>
<evidence type="ECO:0000259" key="13">
    <source>
        <dbReference type="SMART" id="SM00965"/>
    </source>
</evidence>
<dbReference type="Pfam" id="PF07715">
    <property type="entry name" value="Plug"/>
    <property type="match status" value="1"/>
</dbReference>
<comment type="similarity">
    <text evidence="9">Belongs to the TonB-dependent receptor family.</text>
</comment>
<reference evidence="15 16" key="2">
    <citation type="submission" date="2016-06" db="EMBL/GenBank/DDBJ databases">
        <authorList>
            <person name="Rodrigo-Torres L."/>
            <person name="Arahal D.R."/>
        </authorList>
    </citation>
    <scope>NUCLEOTIDE SEQUENCE [LARGE SCALE GENOMIC DNA]</scope>
    <source>
        <strain evidence="15 16">CECT 5116</strain>
    </source>
</reference>
<dbReference type="InterPro" id="IPR036942">
    <property type="entry name" value="Beta-barrel_TonB_sf"/>
</dbReference>
<feature type="chain" id="PRO_5008676867" evidence="12">
    <location>
        <begin position="31"/>
        <end position="907"/>
    </location>
</feature>
<dbReference type="PROSITE" id="PS52016">
    <property type="entry name" value="TONB_DEPENDENT_REC_3"/>
    <property type="match status" value="1"/>
</dbReference>
<evidence type="ECO:0000256" key="9">
    <source>
        <dbReference type="PROSITE-ProRule" id="PRU01360"/>
    </source>
</evidence>
<dbReference type="SMART" id="SM00965">
    <property type="entry name" value="STN"/>
    <property type="match status" value="1"/>
</dbReference>
<accession>A0A1C3JMS6</accession>
<dbReference type="RefSeq" id="WP_067031368.1">
    <property type="nucleotide sequence ID" value="NZ_FLRA01000002.1"/>
</dbReference>
<evidence type="ECO:0000256" key="8">
    <source>
        <dbReference type="ARBA" id="ARBA00023237"/>
    </source>
</evidence>
<dbReference type="InterPro" id="IPR011662">
    <property type="entry name" value="Secretin/TonB_short_N"/>
</dbReference>
<dbReference type="EMBL" id="FLRB01000012">
    <property type="protein sequence ID" value="SBT21492.1"/>
    <property type="molecule type" value="Genomic_DNA"/>
</dbReference>
<dbReference type="EMBL" id="FLRA01000002">
    <property type="protein sequence ID" value="SBT16444.1"/>
    <property type="molecule type" value="Genomic_DNA"/>
</dbReference>
<evidence type="ECO:0000256" key="10">
    <source>
        <dbReference type="PROSITE-ProRule" id="PRU10144"/>
    </source>
</evidence>
<dbReference type="Proteomes" id="UP000092871">
    <property type="component" value="Unassembled WGS sequence"/>
</dbReference>
<dbReference type="AlphaFoldDB" id="A0A1C3JMS6"/>
<keyword evidence="4 9" id="KW-0812">Transmembrane</keyword>
<evidence type="ECO:0000313" key="15">
    <source>
        <dbReference type="EMBL" id="SBT21492.1"/>
    </source>
</evidence>
<keyword evidence="2 9" id="KW-0813">Transport</keyword>
<reference evidence="14 17" key="1">
    <citation type="submission" date="2016-06" db="EMBL/GenBank/DDBJ databases">
        <authorList>
            <person name="Kjaerup R.B."/>
            <person name="Dalgaard T.S."/>
            <person name="Juul-Madsen H.R."/>
        </authorList>
    </citation>
    <scope>NUCLEOTIDE SEQUENCE [LARGE SCALE GENOMIC DNA]</scope>
    <source>
        <strain evidence="14 17">CECT 5115</strain>
    </source>
</reference>
<keyword evidence="3 9" id="KW-1134">Transmembrane beta strand</keyword>
<gene>
    <name evidence="14" type="primary">fecA_1</name>
    <name evidence="15" type="synonym">fecA_2</name>
    <name evidence="14" type="ORF">MGA5115_00525</name>
    <name evidence="15" type="ORF">MGA5116_02086</name>
</gene>
<keyword evidence="6" id="KW-0798">TonB box</keyword>
<dbReference type="InterPro" id="IPR039426">
    <property type="entry name" value="TonB-dep_rcpt-like"/>
</dbReference>
<dbReference type="SUPFAM" id="SSF56935">
    <property type="entry name" value="Porins"/>
    <property type="match status" value="1"/>
</dbReference>
<comment type="subcellular location">
    <subcellularLocation>
        <location evidence="1 9">Cell outer membrane</location>
        <topology evidence="1 9">Multi-pass membrane protein</topology>
    </subcellularLocation>
</comment>
<sequence length="907" mass="101954">MRFTLTTYAKRYRPWILTGAIGLLSVPSFAANLTEHQNYQIPHGSLAKALNHFAAQSGIYLSSNSAALLGKTTDGFHGDATGFEVLQRLLSGSGLTYRKTETGNLVITPIKNGNNLSLQPLLINAQKHREPTGQQTLSHDDIEAMAGNADAITDLLRTNTSVDYSRNSNLSSNSASLRPDEISIHGQASYQNAYIIDGVGANNNLNPGDNDDTHANPITPTNLSMLGGSSSQSYYIDPDALSEITVYDSNIPAKFGGFTGGVVDAKVLRYQGEDTTSIKYGLESSTLNSIHMDESDKQDFDEHDSYEGNYTPDFTKQSFSITSVQKVNDKLDGGISFSRKQSKFDQTYTDNGGQGRVHNMDYSDQRNDLAGRMDYEVDQNTDLGITLKYSERSYDGLTSDTYDDRFVRAKESYGISTDLTHYFDQGTLETILGFDRSNENVDTDSSTTEYHPTRNRYDDSPFSGGYGDVQQQQDTISATSEWTHNPFNIGHSTHNVSSGLQFTHYDSFYETQDNITNYNYRCLSGTSKDGCEDSNNDGFINDQDEYLWRKWQVAANTLNKDYQTFGLFLSDSIGYRNWTFNLGLRVDQESLLDNTNVAPRLSADWDAFGDGSTQINFGANRYYGNSFFRYVVNDSLRSWRTQYQYDESGNETRVTTYDDRSLDDFKLKSPYSDELAFSIEQHLGPMLGSVKLINRDTHDSVMRDRDENGQYLYTNQGQSSHKSISFELSTREGHEFQLGNTYTSLNTSISWQESKSNAQSDAAYDETFDGEMIFYENKLLDSADLPSWNYNIPFKFKFSTATYITDWHLLWSNYLNLHGGGKVAKDSGENIDINGITYDRYENVEFDRYATLDTQIVWYPPFANEVNGYLKVNVDNVFDSVINVATNSSSKNYTVGREVALTLGMTF</sequence>
<evidence type="ECO:0000256" key="1">
    <source>
        <dbReference type="ARBA" id="ARBA00004571"/>
    </source>
</evidence>
<proteinExistence type="inferred from homology"/>
<evidence type="ECO:0000313" key="14">
    <source>
        <dbReference type="EMBL" id="SBT16444.1"/>
    </source>
</evidence>
<feature type="short sequence motif" description="TonB C-terminal box" evidence="10">
    <location>
        <begin position="890"/>
        <end position="907"/>
    </location>
</feature>
<name>A0A1C3JMS6_9GAMM</name>
<dbReference type="Proteomes" id="UP000092840">
    <property type="component" value="Unassembled WGS sequence"/>
</dbReference>
<evidence type="ECO:0000256" key="7">
    <source>
        <dbReference type="ARBA" id="ARBA00023136"/>
    </source>
</evidence>
<keyword evidence="8 9" id="KW-0998">Cell outer membrane</keyword>
<dbReference type="GO" id="GO:0009279">
    <property type="term" value="C:cell outer membrane"/>
    <property type="evidence" value="ECO:0007669"/>
    <property type="project" value="UniProtKB-SubCell"/>
</dbReference>
<evidence type="ECO:0000256" key="3">
    <source>
        <dbReference type="ARBA" id="ARBA00022452"/>
    </source>
</evidence>
<dbReference type="OrthoDB" id="9766643at2"/>
<dbReference type="PROSITE" id="PS01156">
    <property type="entry name" value="TONB_DEPENDENT_REC_2"/>
    <property type="match status" value="1"/>
</dbReference>
<evidence type="ECO:0000256" key="4">
    <source>
        <dbReference type="ARBA" id="ARBA00022692"/>
    </source>
</evidence>
<protein>
    <submittedName>
        <fullName evidence="14">Fe(3+) dicitrate transport protein FecA</fullName>
    </submittedName>
</protein>
<keyword evidence="5 12" id="KW-0732">Signal</keyword>
<feature type="domain" description="Secretin/TonB short N-terminal" evidence="13">
    <location>
        <begin position="59"/>
        <end position="110"/>
    </location>
</feature>
<dbReference type="InterPro" id="IPR010917">
    <property type="entry name" value="TonB_rcpt_CS"/>
</dbReference>
<dbReference type="InterPro" id="IPR012910">
    <property type="entry name" value="Plug_dom"/>
</dbReference>
<dbReference type="Gene3D" id="2.40.170.20">
    <property type="entry name" value="TonB-dependent receptor, beta-barrel domain"/>
    <property type="match status" value="1"/>
</dbReference>
<evidence type="ECO:0000256" key="5">
    <source>
        <dbReference type="ARBA" id="ARBA00022729"/>
    </source>
</evidence>
<feature type="signal peptide" evidence="12">
    <location>
        <begin position="1"/>
        <end position="30"/>
    </location>
</feature>